<dbReference type="RefSeq" id="WP_247956952.1">
    <property type="nucleotide sequence ID" value="NZ_CP078077.1"/>
</dbReference>
<proteinExistence type="predicted"/>
<evidence type="ECO:0000313" key="2">
    <source>
        <dbReference type="EMBL" id="UPL13735.1"/>
    </source>
</evidence>
<sequence length="88" mass="9732">MPDLRDRALIEEARTQRFRLGSALLHGRIPDRRTVNDNVRRFIASLIVAALACAVCVGISFVTDLLQAQAAEKARQNASISIIEEETV</sequence>
<feature type="transmembrane region" description="Helical" evidence="1">
    <location>
        <begin position="42"/>
        <end position="66"/>
    </location>
</feature>
<accession>A0ABY4INA4</accession>
<evidence type="ECO:0000313" key="3">
    <source>
        <dbReference type="Proteomes" id="UP000831963"/>
    </source>
</evidence>
<dbReference type="EMBL" id="CP078077">
    <property type="protein sequence ID" value="UPL13735.1"/>
    <property type="molecule type" value="Genomic_DNA"/>
</dbReference>
<keyword evidence="1" id="KW-1133">Transmembrane helix</keyword>
<keyword evidence="3" id="KW-1185">Reference proteome</keyword>
<name>A0ABY4INA4_9MICO</name>
<protein>
    <submittedName>
        <fullName evidence="2">Uncharacterized protein</fullName>
    </submittedName>
</protein>
<reference evidence="2 3" key="1">
    <citation type="submission" date="2021-06" db="EMBL/GenBank/DDBJ databases">
        <title>Genome-based taxonomic framework of Microbacterium strains isolated from marine environment, the description of four new species and reclassification of four preexisting species.</title>
        <authorList>
            <person name="Lee S.D."/>
            <person name="Kim S.-M."/>
            <person name="Byeon Y.-S."/>
            <person name="Yang H.L."/>
            <person name="Kim I.S."/>
        </authorList>
    </citation>
    <scope>NUCLEOTIDE SEQUENCE [LARGE SCALE GENOMIC DNA]</scope>
    <source>
        <strain evidence="2 3">SSW1-36</strain>
    </source>
</reference>
<dbReference type="Proteomes" id="UP000831963">
    <property type="component" value="Chromosome"/>
</dbReference>
<keyword evidence="1" id="KW-0812">Transmembrane</keyword>
<organism evidence="2 3">
    <name type="scientific">Microbacterium galbinum</name>
    <dbReference type="NCBI Taxonomy" id="2851646"/>
    <lineage>
        <taxon>Bacteria</taxon>
        <taxon>Bacillati</taxon>
        <taxon>Actinomycetota</taxon>
        <taxon>Actinomycetes</taxon>
        <taxon>Micrococcales</taxon>
        <taxon>Microbacteriaceae</taxon>
        <taxon>Microbacterium</taxon>
    </lineage>
</organism>
<evidence type="ECO:0000256" key="1">
    <source>
        <dbReference type="SAM" id="Phobius"/>
    </source>
</evidence>
<keyword evidence="1" id="KW-0472">Membrane</keyword>
<gene>
    <name evidence="2" type="ORF">KV396_04295</name>
</gene>